<protein>
    <submittedName>
        <fullName evidence="1">Uncharacterized protein</fullName>
    </submittedName>
</protein>
<name>A0ABY5LDL9_9SPHN</name>
<dbReference type="RefSeq" id="WP_256507822.1">
    <property type="nucleotide sequence ID" value="NZ_CP101740.1"/>
</dbReference>
<dbReference type="EMBL" id="CP101740">
    <property type="protein sequence ID" value="UUL83987.1"/>
    <property type="molecule type" value="Genomic_DNA"/>
</dbReference>
<proteinExistence type="predicted"/>
<sequence>MAMSNDSDQNFATAADLQTADRPREFGDYVKERQAVQAAMVAVIGAITQTRMNEIVPEENVRRFMHGRGWSSPAVPERAPEEMVTIQDEWAIAWQDIADHDLTIIPKTILGVAGSMAEQQIQHVFQSVSRVCEESGNTVQGGNRPLPDAFMEMLEKIEFGVGPDGDISMPSIYVAPNMGQRILTELQSQSPEYQAKAEALIEGKKASAIAKEQERLQRFKAFRP</sequence>
<dbReference type="Proteomes" id="UP001058533">
    <property type="component" value="Chromosome"/>
</dbReference>
<reference evidence="1" key="1">
    <citation type="submission" date="2022-07" db="EMBL/GenBank/DDBJ databases">
        <title>Sphingomonas sp. nov., a novel bacterium isolated from the north slope of the Mount Everest.</title>
        <authorList>
            <person name="Cui X."/>
            <person name="Liu Y."/>
        </authorList>
    </citation>
    <scope>NUCLEOTIDE SEQUENCE</scope>
    <source>
        <strain evidence="1">S5-59</strain>
    </source>
</reference>
<evidence type="ECO:0000313" key="2">
    <source>
        <dbReference type="Proteomes" id="UP001058533"/>
    </source>
</evidence>
<gene>
    <name evidence="1" type="ORF">NMP03_07290</name>
</gene>
<evidence type="ECO:0000313" key="1">
    <source>
        <dbReference type="EMBL" id="UUL83987.1"/>
    </source>
</evidence>
<keyword evidence="2" id="KW-1185">Reference proteome</keyword>
<organism evidence="1 2">
    <name type="scientific">Sphingomonas qomolangmaensis</name>
    <dbReference type="NCBI Taxonomy" id="2918765"/>
    <lineage>
        <taxon>Bacteria</taxon>
        <taxon>Pseudomonadati</taxon>
        <taxon>Pseudomonadota</taxon>
        <taxon>Alphaproteobacteria</taxon>
        <taxon>Sphingomonadales</taxon>
        <taxon>Sphingomonadaceae</taxon>
        <taxon>Sphingomonas</taxon>
    </lineage>
</organism>
<accession>A0ABY5LDL9</accession>